<dbReference type="Proteomes" id="UP001066276">
    <property type="component" value="Chromosome 2_1"/>
</dbReference>
<gene>
    <name evidence="1" type="ORF">NDU88_004483</name>
</gene>
<reference evidence="1" key="1">
    <citation type="journal article" date="2022" name="bioRxiv">
        <title>Sequencing and chromosome-scale assembly of the giantPleurodeles waltlgenome.</title>
        <authorList>
            <person name="Brown T."/>
            <person name="Elewa A."/>
            <person name="Iarovenko S."/>
            <person name="Subramanian E."/>
            <person name="Araus A.J."/>
            <person name="Petzold A."/>
            <person name="Susuki M."/>
            <person name="Suzuki K.-i.T."/>
            <person name="Hayashi T."/>
            <person name="Toyoda A."/>
            <person name="Oliveira C."/>
            <person name="Osipova E."/>
            <person name="Leigh N.D."/>
            <person name="Simon A."/>
            <person name="Yun M.H."/>
        </authorList>
    </citation>
    <scope>NUCLEOTIDE SEQUENCE</scope>
    <source>
        <strain evidence="1">20211129_DDA</strain>
        <tissue evidence="1">Liver</tissue>
    </source>
</reference>
<protein>
    <submittedName>
        <fullName evidence="1">Uncharacterized protein</fullName>
    </submittedName>
</protein>
<dbReference type="Gene3D" id="2.60.40.770">
    <property type="match status" value="1"/>
</dbReference>
<name>A0AAV7VH90_PLEWA</name>
<accession>A0AAV7VH90</accession>
<organism evidence="1 2">
    <name type="scientific">Pleurodeles waltl</name>
    <name type="common">Iberian ribbed newt</name>
    <dbReference type="NCBI Taxonomy" id="8319"/>
    <lineage>
        <taxon>Eukaryota</taxon>
        <taxon>Metazoa</taxon>
        <taxon>Chordata</taxon>
        <taxon>Craniata</taxon>
        <taxon>Vertebrata</taxon>
        <taxon>Euteleostomi</taxon>
        <taxon>Amphibia</taxon>
        <taxon>Batrachia</taxon>
        <taxon>Caudata</taxon>
        <taxon>Salamandroidea</taxon>
        <taxon>Salamandridae</taxon>
        <taxon>Pleurodelinae</taxon>
        <taxon>Pleurodeles</taxon>
    </lineage>
</organism>
<comment type="caution">
    <text evidence="1">The sequence shown here is derived from an EMBL/GenBank/DDBJ whole genome shotgun (WGS) entry which is preliminary data.</text>
</comment>
<dbReference type="InterPro" id="IPR039945">
    <property type="entry name" value="LY86"/>
</dbReference>
<sequence>MESKEWPLHTFCKTDHFEASYKSCDPLQDIGFSIDPCYLTAGGENMKIAVLLRRDINALFLHINGFIRKLNVFSTILTLCELDHPKFTFCGAKKGAPKGKNRDTAPGLPEYCLGGCCGCIGIEIFYDSQEDLRAEGVIVPSRGIAMGVPYSPGRECVVPGEQGNDQTGYASCLFSVHGCGPKTMRRLRAQAMMPADQEQWAARQ</sequence>
<dbReference type="EMBL" id="JANPWB010000003">
    <property type="protein sequence ID" value="KAJ1200662.1"/>
    <property type="molecule type" value="Genomic_DNA"/>
</dbReference>
<dbReference type="GO" id="GO:0031666">
    <property type="term" value="P:positive regulation of lipopolysaccharide-mediated signaling pathway"/>
    <property type="evidence" value="ECO:0007669"/>
    <property type="project" value="TreeGrafter"/>
</dbReference>
<dbReference type="GO" id="GO:0045087">
    <property type="term" value="P:innate immune response"/>
    <property type="evidence" value="ECO:0007669"/>
    <property type="project" value="TreeGrafter"/>
</dbReference>
<evidence type="ECO:0000313" key="1">
    <source>
        <dbReference type="EMBL" id="KAJ1200662.1"/>
    </source>
</evidence>
<evidence type="ECO:0000313" key="2">
    <source>
        <dbReference type="Proteomes" id="UP001066276"/>
    </source>
</evidence>
<keyword evidence="2" id="KW-1185">Reference proteome</keyword>
<dbReference type="PANTHER" id="PTHR20838:SF0">
    <property type="entry name" value="LYMPHOCYTE ANTIGEN 86"/>
    <property type="match status" value="1"/>
</dbReference>
<dbReference type="PANTHER" id="PTHR20838">
    <property type="entry name" value="LYMPHOCYTE ANTIGEN 86"/>
    <property type="match status" value="1"/>
</dbReference>
<dbReference type="AlphaFoldDB" id="A0AAV7VH90"/>
<proteinExistence type="predicted"/>